<dbReference type="Proteomes" id="UP000199322">
    <property type="component" value="Unassembled WGS sequence"/>
</dbReference>
<dbReference type="RefSeq" id="WP_091404730.1">
    <property type="nucleotide sequence ID" value="NZ_FMYV01000006.1"/>
</dbReference>
<organism evidence="1 2">
    <name type="scientific">Geotoga petraea</name>
    <dbReference type="NCBI Taxonomy" id="28234"/>
    <lineage>
        <taxon>Bacteria</taxon>
        <taxon>Thermotogati</taxon>
        <taxon>Thermotogota</taxon>
        <taxon>Thermotogae</taxon>
        <taxon>Petrotogales</taxon>
        <taxon>Petrotogaceae</taxon>
        <taxon>Geotoga</taxon>
    </lineage>
</organism>
<dbReference type="EMBL" id="FMYV01000006">
    <property type="protein sequence ID" value="SDC71824.1"/>
    <property type="molecule type" value="Genomic_DNA"/>
</dbReference>
<name>A0A1G6NWV6_9BACT</name>
<proteinExistence type="predicted"/>
<keyword evidence="2" id="KW-1185">Reference proteome</keyword>
<sequence length="509" mass="58054">MKKLLGILLVLTMVLSIFSVNLVIDDFDDNTKNDLERSINSGNASAAEYAAMSLAIMSEYKFEALYNQVEILIYGLDEEALNEPITQEDLEGVYQTEEMEEFINYMRDSGGIQAMNDISNNLEHVMGKYETRVSLSEDVVRQLLLNFGLDQKDVDNIQSQNNYPEYVESDYRDFLAMKILAEAVLMMDANSDTYFSTLGELENLIEDPASSLKPEATKVVEKYQEKWSQTSPNLMEFDTVLQDIADIDGEIQWANLSDLFADEKLFFEYNSEIFVNIKDILGYVLDISDFEETYNEDREYLNLMDIIFSELRDKIDDESEYELKTRIATDFMRGNLSEELSQEDVTTTIYINGEEVYTIISILEGLYETLPYGNFNMNMSLRTWAPMLQELGMEELKVELEVGVDFDAVKDGINLKDLNIKLRPDVVMNALTLISSLGSAPSEQLMTTLNTVIDDIGFLYNEDRDLVVKMGEDDYFGSLRVKGILDIQIIENLIQSLNQPPQSQGTQGN</sequence>
<gene>
    <name evidence="1" type="ORF">SAMN04488588_1677</name>
</gene>
<protein>
    <submittedName>
        <fullName evidence="1">Uncharacterized protein</fullName>
    </submittedName>
</protein>
<reference evidence="1 2" key="1">
    <citation type="submission" date="2016-10" db="EMBL/GenBank/DDBJ databases">
        <authorList>
            <person name="de Groot N.N."/>
        </authorList>
    </citation>
    <scope>NUCLEOTIDE SEQUENCE [LARGE SCALE GENOMIC DNA]</scope>
    <source>
        <strain evidence="1 2">WG14</strain>
    </source>
</reference>
<dbReference type="AlphaFoldDB" id="A0A1G6NWV6"/>
<accession>A0A1G6NWV6</accession>
<evidence type="ECO:0000313" key="1">
    <source>
        <dbReference type="EMBL" id="SDC71824.1"/>
    </source>
</evidence>
<dbReference type="STRING" id="28234.SAMN04488588_1677"/>
<evidence type="ECO:0000313" key="2">
    <source>
        <dbReference type="Proteomes" id="UP000199322"/>
    </source>
</evidence>